<reference evidence="1 2" key="1">
    <citation type="journal article" date="2014" name="Genome Announc.">
        <title>Draft Genome Sequence of Amycolatopsis lurida NRRL 2430, Producer of the Glycopeptide Family Antibiotic Ristocetin.</title>
        <authorList>
            <person name="Kwun M.J."/>
            <person name="Hong H.J."/>
        </authorList>
    </citation>
    <scope>NUCLEOTIDE SEQUENCE [LARGE SCALE GENOMIC DNA]</scope>
    <source>
        <strain evidence="1 2">NRRL 2430</strain>
    </source>
</reference>
<evidence type="ECO:0000313" key="1">
    <source>
        <dbReference type="EMBL" id="KFU78650.1"/>
    </source>
</evidence>
<dbReference type="EMBL" id="JFBM01000023">
    <property type="protein sequence ID" value="KFU78650.1"/>
    <property type="molecule type" value="Genomic_DNA"/>
</dbReference>
<proteinExistence type="predicted"/>
<accession>A0A2P2FPK0</accession>
<comment type="caution">
    <text evidence="1">The sequence shown here is derived from an EMBL/GenBank/DDBJ whole genome shotgun (WGS) entry which is preliminary data.</text>
</comment>
<name>A0A2P2FPK0_AMYLU</name>
<dbReference type="AlphaFoldDB" id="A0A2P2FPK0"/>
<organism evidence="1 2">
    <name type="scientific">Amycolatopsis lurida NRRL 2430</name>
    <dbReference type="NCBI Taxonomy" id="1460371"/>
    <lineage>
        <taxon>Bacteria</taxon>
        <taxon>Bacillati</taxon>
        <taxon>Actinomycetota</taxon>
        <taxon>Actinomycetes</taxon>
        <taxon>Pseudonocardiales</taxon>
        <taxon>Pseudonocardiaceae</taxon>
        <taxon>Amycolatopsis</taxon>
    </lineage>
</organism>
<sequence>MDGLTVTVTGGGTVVDGVAVTVVTGVDVIAGTGIGFGGWAVQAETSAKSPEITKIGQRLMASSARVTS</sequence>
<evidence type="ECO:0000313" key="2">
    <source>
        <dbReference type="Proteomes" id="UP000256220"/>
    </source>
</evidence>
<gene>
    <name evidence="1" type="ORF">BB31_24655</name>
</gene>
<keyword evidence="2" id="KW-1185">Reference proteome</keyword>
<dbReference type="Proteomes" id="UP000256220">
    <property type="component" value="Unassembled WGS sequence"/>
</dbReference>
<protein>
    <submittedName>
        <fullName evidence="1">Uncharacterized protein</fullName>
    </submittedName>
</protein>